<organism evidence="17 18">
    <name type="scientific">Lasiosphaeria hispida</name>
    <dbReference type="NCBI Taxonomy" id="260671"/>
    <lineage>
        <taxon>Eukaryota</taxon>
        <taxon>Fungi</taxon>
        <taxon>Dikarya</taxon>
        <taxon>Ascomycota</taxon>
        <taxon>Pezizomycotina</taxon>
        <taxon>Sordariomycetes</taxon>
        <taxon>Sordariomycetidae</taxon>
        <taxon>Sordariales</taxon>
        <taxon>Lasiosphaeriaceae</taxon>
        <taxon>Lasiosphaeria</taxon>
    </lineage>
</organism>
<keyword evidence="4" id="KW-0547">Nucleotide-binding</keyword>
<feature type="compositionally biased region" description="Gly residues" evidence="13">
    <location>
        <begin position="1787"/>
        <end position="1814"/>
    </location>
</feature>
<dbReference type="InterPro" id="IPR044876">
    <property type="entry name" value="HRDC_dom_sf"/>
</dbReference>
<feature type="region of interest" description="Disordered" evidence="13">
    <location>
        <begin position="1727"/>
        <end position="1821"/>
    </location>
</feature>
<feature type="region of interest" description="Disordered" evidence="13">
    <location>
        <begin position="749"/>
        <end position="853"/>
    </location>
</feature>
<feature type="region of interest" description="Disordered" evidence="13">
    <location>
        <begin position="319"/>
        <end position="493"/>
    </location>
</feature>
<protein>
    <recommendedName>
        <fullName evidence="12">DNA 3'-5' helicase</fullName>
        <ecNumber evidence="12">5.6.2.4</ecNumber>
    </recommendedName>
</protein>
<feature type="region of interest" description="Disordered" evidence="13">
    <location>
        <begin position="1"/>
        <end position="174"/>
    </location>
</feature>
<dbReference type="NCBIfam" id="TIGR00614">
    <property type="entry name" value="recQ_fam"/>
    <property type="match status" value="1"/>
</dbReference>
<dbReference type="Pfam" id="PF09382">
    <property type="entry name" value="RQC"/>
    <property type="match status" value="1"/>
</dbReference>
<feature type="region of interest" description="Disordered" evidence="13">
    <location>
        <begin position="1450"/>
        <end position="1536"/>
    </location>
</feature>
<dbReference type="Pfam" id="PF16124">
    <property type="entry name" value="RecQ_Zn_bind"/>
    <property type="match status" value="1"/>
</dbReference>
<dbReference type="Proteomes" id="UP001275084">
    <property type="component" value="Unassembled WGS sequence"/>
</dbReference>
<keyword evidence="7" id="KW-0067">ATP-binding</keyword>
<evidence type="ECO:0000256" key="7">
    <source>
        <dbReference type="ARBA" id="ARBA00022840"/>
    </source>
</evidence>
<feature type="compositionally biased region" description="Low complexity" evidence="13">
    <location>
        <begin position="56"/>
        <end position="75"/>
    </location>
</feature>
<keyword evidence="18" id="KW-1185">Reference proteome</keyword>
<feature type="compositionally biased region" description="Polar residues" evidence="13">
    <location>
        <begin position="766"/>
        <end position="791"/>
    </location>
</feature>
<evidence type="ECO:0000256" key="3">
    <source>
        <dbReference type="ARBA" id="ARBA00005446"/>
    </source>
</evidence>
<keyword evidence="8" id="KW-0238">DNA-binding</keyword>
<dbReference type="EMBL" id="JAUIQD010000008">
    <property type="protein sequence ID" value="KAK3341501.1"/>
    <property type="molecule type" value="Genomic_DNA"/>
</dbReference>
<evidence type="ECO:0000259" key="16">
    <source>
        <dbReference type="PROSITE" id="PS51194"/>
    </source>
</evidence>
<evidence type="ECO:0000256" key="1">
    <source>
        <dbReference type="ARBA" id="ARBA00001947"/>
    </source>
</evidence>
<dbReference type="SUPFAM" id="SSF52540">
    <property type="entry name" value="P-loop containing nucleoside triphosphate hydrolases"/>
    <property type="match status" value="1"/>
</dbReference>
<evidence type="ECO:0000256" key="10">
    <source>
        <dbReference type="ARBA" id="ARBA00023242"/>
    </source>
</evidence>
<dbReference type="SUPFAM" id="SSF47819">
    <property type="entry name" value="HRDC-like"/>
    <property type="match status" value="1"/>
</dbReference>
<comment type="caution">
    <text evidence="17">The sequence shown here is derived from an EMBL/GenBank/DDBJ whole genome shotgun (WGS) entry which is preliminary data.</text>
</comment>
<dbReference type="GO" id="GO:0016787">
    <property type="term" value="F:hydrolase activity"/>
    <property type="evidence" value="ECO:0007669"/>
    <property type="project" value="UniProtKB-KW"/>
</dbReference>
<dbReference type="InterPro" id="IPR002464">
    <property type="entry name" value="DNA/RNA_helicase_DEAH_CS"/>
</dbReference>
<evidence type="ECO:0000256" key="4">
    <source>
        <dbReference type="ARBA" id="ARBA00022741"/>
    </source>
</evidence>
<dbReference type="PANTHER" id="PTHR13710:SF153">
    <property type="entry name" value="RECQ-LIKE DNA HELICASE BLM"/>
    <property type="match status" value="1"/>
</dbReference>
<evidence type="ECO:0000256" key="6">
    <source>
        <dbReference type="ARBA" id="ARBA00022806"/>
    </source>
</evidence>
<dbReference type="GO" id="GO:0000724">
    <property type="term" value="P:double-strand break repair via homologous recombination"/>
    <property type="evidence" value="ECO:0007669"/>
    <property type="project" value="TreeGrafter"/>
</dbReference>
<dbReference type="SMART" id="SM00487">
    <property type="entry name" value="DEXDc"/>
    <property type="match status" value="1"/>
</dbReference>
<feature type="compositionally biased region" description="Polar residues" evidence="13">
    <location>
        <begin position="430"/>
        <end position="446"/>
    </location>
</feature>
<dbReference type="CDD" id="cd17920">
    <property type="entry name" value="DEXHc_RecQ"/>
    <property type="match status" value="1"/>
</dbReference>
<keyword evidence="9" id="KW-0413">Isomerase</keyword>
<dbReference type="Gene3D" id="1.10.10.10">
    <property type="entry name" value="Winged helix-like DNA-binding domain superfamily/Winged helix DNA-binding domain"/>
    <property type="match status" value="1"/>
</dbReference>
<feature type="region of interest" description="Disordered" evidence="13">
    <location>
        <begin position="217"/>
        <end position="273"/>
    </location>
</feature>
<dbReference type="InterPro" id="IPR001650">
    <property type="entry name" value="Helicase_C-like"/>
</dbReference>
<dbReference type="InterPro" id="IPR010997">
    <property type="entry name" value="HRDC-like_sf"/>
</dbReference>
<feature type="domain" description="Helicase ATP-binding" evidence="15">
    <location>
        <begin position="947"/>
        <end position="1128"/>
    </location>
</feature>
<feature type="compositionally biased region" description="Polar residues" evidence="13">
    <location>
        <begin position="749"/>
        <end position="759"/>
    </location>
</feature>
<dbReference type="GO" id="GO:0003677">
    <property type="term" value="F:DNA binding"/>
    <property type="evidence" value="ECO:0007669"/>
    <property type="project" value="UniProtKB-KW"/>
</dbReference>
<dbReference type="Pfam" id="PF00270">
    <property type="entry name" value="DEAD"/>
    <property type="match status" value="1"/>
</dbReference>
<dbReference type="CDD" id="cd18794">
    <property type="entry name" value="SF2_C_RecQ"/>
    <property type="match status" value="1"/>
</dbReference>
<name>A0AAJ0M8K4_9PEZI</name>
<feature type="compositionally biased region" description="Polar residues" evidence="13">
    <location>
        <begin position="81"/>
        <end position="96"/>
    </location>
</feature>
<reference evidence="17" key="2">
    <citation type="submission" date="2023-06" db="EMBL/GenBank/DDBJ databases">
        <authorList>
            <consortium name="Lawrence Berkeley National Laboratory"/>
            <person name="Haridas S."/>
            <person name="Hensen N."/>
            <person name="Bonometti L."/>
            <person name="Westerberg I."/>
            <person name="Brannstrom I.O."/>
            <person name="Guillou S."/>
            <person name="Cros-Aarteil S."/>
            <person name="Calhoun S."/>
            <person name="Kuo A."/>
            <person name="Mondo S."/>
            <person name="Pangilinan J."/>
            <person name="Riley R."/>
            <person name="Labutti K."/>
            <person name="Andreopoulos B."/>
            <person name="Lipzen A."/>
            <person name="Chen C."/>
            <person name="Yanf M."/>
            <person name="Daum C."/>
            <person name="Ng V."/>
            <person name="Clum A."/>
            <person name="Steindorff A."/>
            <person name="Ohm R."/>
            <person name="Martin F."/>
            <person name="Silar P."/>
            <person name="Natvig D."/>
            <person name="Lalanne C."/>
            <person name="Gautier V."/>
            <person name="Ament-Velasquez S.L."/>
            <person name="Kruys A."/>
            <person name="Hutchinson M.I."/>
            <person name="Powell A.J."/>
            <person name="Barry K."/>
            <person name="Miller A.N."/>
            <person name="Grigoriev I.V."/>
            <person name="Debuchy R."/>
            <person name="Gladieux P."/>
            <person name="Thoren M.H."/>
            <person name="Johannesson H."/>
        </authorList>
    </citation>
    <scope>NUCLEOTIDE SEQUENCE</scope>
    <source>
        <strain evidence="17">CBS 955.72</strain>
    </source>
</reference>
<feature type="compositionally biased region" description="Basic and acidic residues" evidence="13">
    <location>
        <begin position="1727"/>
        <end position="1747"/>
    </location>
</feature>
<evidence type="ECO:0000256" key="12">
    <source>
        <dbReference type="ARBA" id="ARBA00034808"/>
    </source>
</evidence>
<feature type="compositionally biased region" description="Acidic residues" evidence="13">
    <location>
        <begin position="1650"/>
        <end position="1698"/>
    </location>
</feature>
<reference evidence="17" key="1">
    <citation type="journal article" date="2023" name="Mol. Phylogenet. Evol.">
        <title>Genome-scale phylogeny and comparative genomics of the fungal order Sordariales.</title>
        <authorList>
            <person name="Hensen N."/>
            <person name="Bonometti L."/>
            <person name="Westerberg I."/>
            <person name="Brannstrom I.O."/>
            <person name="Guillou S."/>
            <person name="Cros-Aarteil S."/>
            <person name="Calhoun S."/>
            <person name="Haridas S."/>
            <person name="Kuo A."/>
            <person name="Mondo S."/>
            <person name="Pangilinan J."/>
            <person name="Riley R."/>
            <person name="LaButti K."/>
            <person name="Andreopoulos B."/>
            <person name="Lipzen A."/>
            <person name="Chen C."/>
            <person name="Yan M."/>
            <person name="Daum C."/>
            <person name="Ng V."/>
            <person name="Clum A."/>
            <person name="Steindorff A."/>
            <person name="Ohm R.A."/>
            <person name="Martin F."/>
            <person name="Silar P."/>
            <person name="Natvig D.O."/>
            <person name="Lalanne C."/>
            <person name="Gautier V."/>
            <person name="Ament-Velasquez S.L."/>
            <person name="Kruys A."/>
            <person name="Hutchinson M.I."/>
            <person name="Powell A.J."/>
            <person name="Barry K."/>
            <person name="Miller A.N."/>
            <person name="Grigoriev I.V."/>
            <person name="Debuchy R."/>
            <person name="Gladieux P."/>
            <person name="Hiltunen Thoren M."/>
            <person name="Johannesson H."/>
        </authorList>
    </citation>
    <scope>NUCLEOTIDE SEQUENCE</scope>
    <source>
        <strain evidence="17">CBS 955.72</strain>
    </source>
</reference>
<evidence type="ECO:0000256" key="13">
    <source>
        <dbReference type="SAM" id="MobiDB-lite"/>
    </source>
</evidence>
<dbReference type="InterPro" id="IPR002121">
    <property type="entry name" value="HRDC_dom"/>
</dbReference>
<dbReference type="GO" id="GO:0005737">
    <property type="term" value="C:cytoplasm"/>
    <property type="evidence" value="ECO:0007669"/>
    <property type="project" value="TreeGrafter"/>
</dbReference>
<dbReference type="PROSITE" id="PS51194">
    <property type="entry name" value="HELICASE_CTER"/>
    <property type="match status" value="1"/>
</dbReference>
<comment type="catalytic activity">
    <reaction evidence="11">
        <text>Couples ATP hydrolysis with the unwinding of duplex DNA by translocating in the 3'-5' direction.</text>
        <dbReference type="EC" id="5.6.2.4"/>
    </reaction>
</comment>
<dbReference type="EC" id="5.6.2.4" evidence="12"/>
<dbReference type="InterPro" id="IPR004589">
    <property type="entry name" value="DNA_helicase_ATP-dep_RecQ"/>
</dbReference>
<feature type="compositionally biased region" description="Acidic residues" evidence="13">
    <location>
        <begin position="1496"/>
        <end position="1515"/>
    </location>
</feature>
<evidence type="ECO:0000259" key="14">
    <source>
        <dbReference type="PROSITE" id="PS50967"/>
    </source>
</evidence>
<dbReference type="InterPro" id="IPR036390">
    <property type="entry name" value="WH_DNA-bd_sf"/>
</dbReference>
<feature type="region of interest" description="Disordered" evidence="13">
    <location>
        <begin position="887"/>
        <end position="916"/>
    </location>
</feature>
<feature type="region of interest" description="Disordered" evidence="13">
    <location>
        <begin position="1642"/>
        <end position="1702"/>
    </location>
</feature>
<dbReference type="GO" id="GO:0005524">
    <property type="term" value="F:ATP binding"/>
    <property type="evidence" value="ECO:0007669"/>
    <property type="project" value="UniProtKB-KW"/>
</dbReference>
<dbReference type="GO" id="GO:0005634">
    <property type="term" value="C:nucleus"/>
    <property type="evidence" value="ECO:0007669"/>
    <property type="project" value="UniProtKB-SubCell"/>
</dbReference>
<dbReference type="PROSITE" id="PS00690">
    <property type="entry name" value="DEAH_ATP_HELICASE"/>
    <property type="match status" value="1"/>
</dbReference>
<dbReference type="PANTHER" id="PTHR13710">
    <property type="entry name" value="DNA HELICASE RECQ FAMILY MEMBER"/>
    <property type="match status" value="1"/>
</dbReference>
<comment type="cofactor">
    <cofactor evidence="1">
        <name>Zn(2+)</name>
        <dbReference type="ChEBI" id="CHEBI:29105"/>
    </cofactor>
</comment>
<feature type="compositionally biased region" description="Polar residues" evidence="13">
    <location>
        <begin position="1464"/>
        <end position="1481"/>
    </location>
</feature>
<feature type="compositionally biased region" description="Polar residues" evidence="13">
    <location>
        <begin position="377"/>
        <end position="397"/>
    </location>
</feature>
<feature type="region of interest" description="Disordered" evidence="13">
    <location>
        <begin position="183"/>
        <end position="202"/>
    </location>
</feature>
<dbReference type="InterPro" id="IPR036388">
    <property type="entry name" value="WH-like_DNA-bd_sf"/>
</dbReference>
<dbReference type="GO" id="GO:0009378">
    <property type="term" value="F:four-way junction helicase activity"/>
    <property type="evidence" value="ECO:0007669"/>
    <property type="project" value="TreeGrafter"/>
</dbReference>
<dbReference type="Gene3D" id="1.10.150.80">
    <property type="entry name" value="HRDC domain"/>
    <property type="match status" value="1"/>
</dbReference>
<dbReference type="SMART" id="SM00490">
    <property type="entry name" value="HELICc"/>
    <property type="match status" value="1"/>
</dbReference>
<dbReference type="SUPFAM" id="SSF46785">
    <property type="entry name" value="Winged helix' DNA-binding domain"/>
    <property type="match status" value="1"/>
</dbReference>
<sequence length="1821" mass="200767">MTRHNVDQHLGWLHDKPPQPAILHPPPTAIPSATTRSSHREAAIPETRVNLRDTTAAAPIALVGPAASAAPAGSRPRPRSQFASSTTLRQNLSPSVACSGVNEAPEVNEAPGVNEDSGVNESSRVTEGPLISRALRNHDSTLTNTTSRRHDGDRLKGAQGTAISRPVNITREGQEATTDLATSRLQRQQRLPPPLQMSNPRDMGRLQRAYSDSLAVEAPNTPLSAEETPRPTQGNAFAGRSNAPSVRENAYPTHKNTRPATLETPNRPTVPPNLFEESVPFTVMVDLTENSSPITGFEEGVRLWQEDFAVRPEPLLRQSKNGQEAHQFEDGEFDAFPDINTVRSSSTPKPPTQPPPGRSLPPRPTQGFGGPSEDLRTPTSISFGRQQGPNAPSISTSRHYDLPSSPYHGLNNPFDQLGAPSRHQDASHVSRATQLSIAGPSSSNDHSPLEIVPRSRYPDKLKRKIPSSSDLPVAAAPQDNLHTNNPKRSRRSGVVLDSDDDIFTSPVQQLPAQSVQPSNWGVADMNSTEMDIDQPASSLETLLKGTPTSSDDLPDRNMSIVDRLIESPLVAEGRLALMSQKLAKCRADLAEHILESRPMDERDALIKAHDSLKESEVATQQIVIALGDLTKLNAARKVYLDRLMKGYENSMGAHLPAPLQYNFNKSEAMSDMIAARKVELLSIVAKAGFEDLDFLKDHNDSLVDSETPMSPKKTTVIPEYNSQSLGAVVWKRVPSGAQKKVISVSLGIPSSSAKGQQPSFRRVDSQDSAFHQASPTPFSHTKVSVPQSSADGNRLDSGANPFTNPGDYDFYDEELRDLGTGLPKAQPQRPNLRNPRHTSPPKRGPNPVADEADYADDFGSSDEEELLAAADLFEKHRVRSVLSEATGNVGPRIKPRPAAKQATPSRKPKTSHFPPELMKFPWSKDVAKALKDRFRLNSFRTNQLQAINATLAGRDTFVLMPTGGGKSLCYQLPALITSGKTHGVTIVISPLLSLMQDQVLHMAKLNITAVMLSAKVPPVLRNHILSARDYEKPEHYLQMLYITPEMLAKSGQLNNWLRTMYQKKKLARIVIDEAHCVSEWGHDFREDYKALGAMREKYQGVPVLALTATATENVIADVKHSLRLQNCEFFSQGFDRPNLHYQLDPVPESLSRHIADLIKEKHGNESGIVYTHTKGATEKLAKELRNFGIKAEHYHAAIPGPDKERILKQWHSGQIKLVVSTTAFGMGIDKPDVRYVMHHHMPQNLEGYYQETGRAGRDGLPSSCYLFFGYGDYKKLQGLIRRDKDLDWESKKRKLARLERVMHFYEDVHVCRRKHLLAYFGEKYDPSLCKDGCDNCQTGRTGMAVEKEDYSHVAVGLIRIVKEHQDGITMAKLADIAWGRDAKASKHLAGFGVAKDLRKCDINKIIVYLTNEGALREENRESGKFHHDYLHASPKAQQFLTGKLKLELPKFWPGTQGPRKRAPKSSSANTIPSTNVSSPVRESTRNKRKSPAVPAIDEDFEDGRYDDDDIDEDDAFNPVPPRHRLPPPKPQNYQSHHNIADLGSPITRDARLQEADINDIHEMMIGHFVEEAKQLDEEIRGSFHIRRAIFNEKELREMAINWTTTVDSMCLIRGIDKSQVDKYGHRFAPLVEKYQANYLSMMGPSGANADADDDDDDEDQDQDQDQDIIDLISDDEYGDEPDEELASDEEDEGDDGGEFQDSPYFALAPAQSQSVDAWRKELNKLEAEAARQAAKEAEKEAAKEARGARHRSGQGGKPPRNGSSYSRRSSSKFSGGGGGNRVAKSRSGGGGGSRGPSSGGNRGGRGGGRGGGGSRIPLMPL</sequence>
<evidence type="ECO:0000256" key="5">
    <source>
        <dbReference type="ARBA" id="ARBA00022801"/>
    </source>
</evidence>
<dbReference type="InterPro" id="IPR014001">
    <property type="entry name" value="Helicase_ATP-bd"/>
</dbReference>
<evidence type="ECO:0000256" key="9">
    <source>
        <dbReference type="ARBA" id="ARBA00023235"/>
    </source>
</evidence>
<dbReference type="Pfam" id="PF00271">
    <property type="entry name" value="Helicase_C"/>
    <property type="match status" value="1"/>
</dbReference>
<dbReference type="GO" id="GO:0043138">
    <property type="term" value="F:3'-5' DNA helicase activity"/>
    <property type="evidence" value="ECO:0007669"/>
    <property type="project" value="UniProtKB-EC"/>
</dbReference>
<dbReference type="GO" id="GO:0006260">
    <property type="term" value="P:DNA replication"/>
    <property type="evidence" value="ECO:0007669"/>
    <property type="project" value="InterPro"/>
</dbReference>
<feature type="compositionally biased region" description="Pro residues" evidence="13">
    <location>
        <begin position="348"/>
        <end position="364"/>
    </location>
</feature>
<comment type="similarity">
    <text evidence="3">Belongs to the helicase family. RecQ subfamily.</text>
</comment>
<proteinExistence type="inferred from homology"/>
<evidence type="ECO:0000256" key="8">
    <source>
        <dbReference type="ARBA" id="ARBA00023125"/>
    </source>
</evidence>
<dbReference type="PROSITE" id="PS50967">
    <property type="entry name" value="HRDC"/>
    <property type="match status" value="1"/>
</dbReference>
<feature type="compositionally biased region" description="Basic and acidic residues" evidence="13">
    <location>
        <begin position="1"/>
        <end position="17"/>
    </location>
</feature>
<gene>
    <name evidence="17" type="ORF">B0T25DRAFT_585668</name>
</gene>
<dbReference type="InterPro" id="IPR018982">
    <property type="entry name" value="RQC_domain"/>
</dbReference>
<keyword evidence="5" id="KW-0378">Hydrolase</keyword>
<keyword evidence="10" id="KW-0539">Nucleus</keyword>
<keyword evidence="6" id="KW-0347">Helicase</keyword>
<feature type="compositionally biased region" description="Low complexity" evidence="13">
    <location>
        <begin position="1760"/>
        <end position="1773"/>
    </location>
</feature>
<accession>A0AAJ0M8K4</accession>
<dbReference type="Gene3D" id="3.40.50.300">
    <property type="entry name" value="P-loop containing nucleotide triphosphate hydrolases"/>
    <property type="match status" value="2"/>
</dbReference>
<evidence type="ECO:0000313" key="17">
    <source>
        <dbReference type="EMBL" id="KAK3341501.1"/>
    </source>
</evidence>
<dbReference type="FunFam" id="3.40.50.300:FF:000296">
    <property type="entry name" value="ATP-dependent DNA helicase RecQ"/>
    <property type="match status" value="1"/>
</dbReference>
<evidence type="ECO:0000256" key="11">
    <source>
        <dbReference type="ARBA" id="ARBA00034617"/>
    </source>
</evidence>
<dbReference type="SMART" id="SM00956">
    <property type="entry name" value="RQC"/>
    <property type="match status" value="1"/>
</dbReference>
<feature type="compositionally biased region" description="Pro residues" evidence="13">
    <location>
        <begin position="18"/>
        <end position="29"/>
    </location>
</feature>
<dbReference type="InterPro" id="IPR011545">
    <property type="entry name" value="DEAD/DEAH_box_helicase_dom"/>
</dbReference>
<evidence type="ECO:0000259" key="15">
    <source>
        <dbReference type="PROSITE" id="PS51192"/>
    </source>
</evidence>
<feature type="domain" description="HRDC" evidence="14">
    <location>
        <begin position="1558"/>
        <end position="1641"/>
    </location>
</feature>
<comment type="subcellular location">
    <subcellularLocation>
        <location evidence="2">Nucleus</location>
    </subcellularLocation>
</comment>
<dbReference type="GO" id="GO:0005694">
    <property type="term" value="C:chromosome"/>
    <property type="evidence" value="ECO:0007669"/>
    <property type="project" value="TreeGrafter"/>
</dbReference>
<feature type="domain" description="Helicase C-terminal" evidence="16">
    <location>
        <begin position="1149"/>
        <end position="1299"/>
    </location>
</feature>
<dbReference type="InterPro" id="IPR027417">
    <property type="entry name" value="P-loop_NTPase"/>
</dbReference>
<evidence type="ECO:0000313" key="18">
    <source>
        <dbReference type="Proteomes" id="UP001275084"/>
    </source>
</evidence>
<dbReference type="InterPro" id="IPR032284">
    <property type="entry name" value="RecQ_Zn-bd"/>
</dbReference>
<evidence type="ECO:0000256" key="2">
    <source>
        <dbReference type="ARBA" id="ARBA00004123"/>
    </source>
</evidence>
<dbReference type="PROSITE" id="PS51192">
    <property type="entry name" value="HELICASE_ATP_BIND_1"/>
    <property type="match status" value="1"/>
</dbReference>